<dbReference type="AlphaFoldDB" id="A0A0R3WKL4"/>
<gene>
    <name evidence="3" type="ORF">TTAC_LOCUS1259</name>
</gene>
<sequence length="263" mass="31584">MTDKERLFSEFYSEVKIIEKRDSTLTPKQQIDRLNRPGCTYFNLNPFDVLQVDPEAKMSDIKSRYRQMSLLVHPDKNQDDAERAQKAFDAVTKAYKTLENNESYRKCLEVVQEAKDRVIQMVSEKRIKAKGQTIDEDDPAKYRHAVYVQTCKLFADLERLRVDEETKQQNERHCFWQYVGIFLQSVVPFFLNEEISIFRKRKAEEEEMHRFRVQYDREWRDNYEESRKDRVRSWRNFTAKKAKKGESLGGFKPPKTRMEQRPN</sequence>
<proteinExistence type="predicted"/>
<evidence type="ECO:0000313" key="4">
    <source>
        <dbReference type="Proteomes" id="UP000274429"/>
    </source>
</evidence>
<evidence type="ECO:0000256" key="1">
    <source>
        <dbReference type="SAM" id="MobiDB-lite"/>
    </source>
</evidence>
<dbReference type="STRING" id="6205.A0A0R3WKL4"/>
<reference evidence="5" key="1">
    <citation type="submission" date="2017-02" db="UniProtKB">
        <authorList>
            <consortium name="WormBaseParasite"/>
        </authorList>
    </citation>
    <scope>IDENTIFICATION</scope>
</reference>
<keyword evidence="4" id="KW-1185">Reference proteome</keyword>
<dbReference type="PROSITE" id="PS50076">
    <property type="entry name" value="DNAJ_2"/>
    <property type="match status" value="1"/>
</dbReference>
<organism evidence="5">
    <name type="scientific">Hydatigena taeniaeformis</name>
    <name type="common">Feline tapeworm</name>
    <name type="synonym">Taenia taeniaeformis</name>
    <dbReference type="NCBI Taxonomy" id="6205"/>
    <lineage>
        <taxon>Eukaryota</taxon>
        <taxon>Metazoa</taxon>
        <taxon>Spiralia</taxon>
        <taxon>Lophotrochozoa</taxon>
        <taxon>Platyhelminthes</taxon>
        <taxon>Cestoda</taxon>
        <taxon>Eucestoda</taxon>
        <taxon>Cyclophyllidea</taxon>
        <taxon>Taeniidae</taxon>
        <taxon>Hydatigera</taxon>
    </lineage>
</organism>
<dbReference type="SMART" id="SM00271">
    <property type="entry name" value="DnaJ"/>
    <property type="match status" value="1"/>
</dbReference>
<dbReference type="InterPro" id="IPR042858">
    <property type="entry name" value="DNAJC8"/>
</dbReference>
<dbReference type="PANTHER" id="PTHR15606:SF4">
    <property type="entry name" value="DNAJ HOMOLOG SUBFAMILY C MEMBER 8"/>
    <property type="match status" value="1"/>
</dbReference>
<dbReference type="WBParaSite" id="TTAC_0000125801-mRNA-1">
    <property type="protein sequence ID" value="TTAC_0000125801-mRNA-1"/>
    <property type="gene ID" value="TTAC_0000125801"/>
</dbReference>
<evidence type="ECO:0000313" key="3">
    <source>
        <dbReference type="EMBL" id="VDM17708.1"/>
    </source>
</evidence>
<reference evidence="3 4" key="2">
    <citation type="submission" date="2018-11" db="EMBL/GenBank/DDBJ databases">
        <authorList>
            <consortium name="Pathogen Informatics"/>
        </authorList>
    </citation>
    <scope>NUCLEOTIDE SEQUENCE [LARGE SCALE GENOMIC DNA]</scope>
</reference>
<dbReference type="InterPro" id="IPR036869">
    <property type="entry name" value="J_dom_sf"/>
</dbReference>
<feature type="region of interest" description="Disordered" evidence="1">
    <location>
        <begin position="241"/>
        <end position="263"/>
    </location>
</feature>
<dbReference type="GO" id="GO:0005634">
    <property type="term" value="C:nucleus"/>
    <property type="evidence" value="ECO:0007669"/>
    <property type="project" value="TreeGrafter"/>
</dbReference>
<protein>
    <submittedName>
        <fullName evidence="5">J domain-containing protein</fullName>
    </submittedName>
</protein>
<evidence type="ECO:0000313" key="5">
    <source>
        <dbReference type="WBParaSite" id="TTAC_0000125801-mRNA-1"/>
    </source>
</evidence>
<dbReference type="PRINTS" id="PR00625">
    <property type="entry name" value="JDOMAIN"/>
</dbReference>
<dbReference type="Gene3D" id="1.10.287.110">
    <property type="entry name" value="DnaJ domain"/>
    <property type="match status" value="1"/>
</dbReference>
<dbReference type="EMBL" id="UYWX01000237">
    <property type="protein sequence ID" value="VDM17708.1"/>
    <property type="molecule type" value="Genomic_DNA"/>
</dbReference>
<evidence type="ECO:0000259" key="2">
    <source>
        <dbReference type="PROSITE" id="PS50076"/>
    </source>
</evidence>
<dbReference type="SUPFAM" id="SSF46565">
    <property type="entry name" value="Chaperone J-domain"/>
    <property type="match status" value="1"/>
</dbReference>
<dbReference type="Pfam" id="PF00226">
    <property type="entry name" value="DnaJ"/>
    <property type="match status" value="1"/>
</dbReference>
<name>A0A0R3WKL4_HYDTA</name>
<dbReference type="FunFam" id="1.10.287.110:FF:000158">
    <property type="entry name" value="dnaJ homolog subfamily C member 8"/>
    <property type="match status" value="1"/>
</dbReference>
<accession>A0A0R3WKL4</accession>
<dbReference type="PANTHER" id="PTHR15606">
    <property type="entry name" value="DNAJ HOMOLOG SUBFAMILY C MEMBER 8/LIPOPOLYSACCHARIDE SPECIFIC RESPONSE-7-RELATED"/>
    <property type="match status" value="1"/>
</dbReference>
<dbReference type="InterPro" id="IPR001623">
    <property type="entry name" value="DnaJ_domain"/>
</dbReference>
<dbReference type="OrthoDB" id="342454at2759"/>
<dbReference type="Proteomes" id="UP000274429">
    <property type="component" value="Unassembled WGS sequence"/>
</dbReference>
<dbReference type="CDD" id="cd06257">
    <property type="entry name" value="DnaJ"/>
    <property type="match status" value="1"/>
</dbReference>
<feature type="domain" description="J" evidence="2">
    <location>
        <begin position="45"/>
        <end position="112"/>
    </location>
</feature>